<evidence type="ECO:0000259" key="2">
    <source>
        <dbReference type="Pfam" id="PF02720"/>
    </source>
</evidence>
<dbReference type="Pfam" id="PF02720">
    <property type="entry name" value="DUF222"/>
    <property type="match status" value="1"/>
</dbReference>
<sequence length="475" mass="50584">MAAQEGAATPSTPPPDRERPRPADDVSVAQRLALIREQVDSLAQIAAADLPGSDSLAGSQALALFDAAHELADRLQAVAVKALPVVEAQGWWATGGARTFPSWLARRAHLTSARSKRLVRLGQALRDELRLTAVAVASGGPDRVSTEQAEILVSAAATSARRREVLADPDQPVGERFLLDQASMMSADTLRLVARRWAAAADPEADERGYKDATEREFFDVSPTTGGTHLSGFLTTEHGQALLVALQAVAGVPAADDERTSSQRRAGALSDLARLSLDHGLAGSSATVRPHLSVLVEYPTLMALASAAGVSDPSCHGLPTPGLVDPALIGPGVTDQGLVDPALVSPAVFEDGEAVPRAVLDRLMCDGEVSRVVFGPDSQLLNVGRSRRTFAGQLRRAIVARDKHCQYPSCQAPPRLCEGHHRIHWARDHGDTDATTGVLLCWHHHETVHDDGIEITWKPGGGWEFTDRHGNVLSL</sequence>
<feature type="region of interest" description="Disordered" evidence="1">
    <location>
        <begin position="1"/>
        <end position="25"/>
    </location>
</feature>
<protein>
    <submittedName>
        <fullName evidence="3">HNH endonuclease</fullName>
    </submittedName>
</protein>
<gene>
    <name evidence="3" type="ORF">EUA98_03525</name>
</gene>
<keyword evidence="3" id="KW-0255">Endonuclease</keyword>
<comment type="caution">
    <text evidence="3">The sequence shown here is derived from an EMBL/GenBank/DDBJ whole genome shotgun (WGS) entry which is preliminary data.</text>
</comment>
<dbReference type="InterPro" id="IPR003615">
    <property type="entry name" value="HNH_nuc"/>
</dbReference>
<dbReference type="CDD" id="cd00085">
    <property type="entry name" value="HNHc"/>
    <property type="match status" value="1"/>
</dbReference>
<dbReference type="GO" id="GO:0004519">
    <property type="term" value="F:endonuclease activity"/>
    <property type="evidence" value="ECO:0007669"/>
    <property type="project" value="UniProtKB-KW"/>
</dbReference>
<dbReference type="EMBL" id="SDWW01000006">
    <property type="protein sequence ID" value="RYV52293.1"/>
    <property type="molecule type" value="Genomic_DNA"/>
</dbReference>
<dbReference type="RefSeq" id="WP_130101291.1">
    <property type="nucleotide sequence ID" value="NZ_SDWW01000006.1"/>
</dbReference>
<feature type="domain" description="DUF222" evidence="2">
    <location>
        <begin position="69"/>
        <end position="402"/>
    </location>
</feature>
<organism evidence="3 4">
    <name type="scientific">Pengzhenrongella frigida</name>
    <dbReference type="NCBI Taxonomy" id="1259133"/>
    <lineage>
        <taxon>Bacteria</taxon>
        <taxon>Bacillati</taxon>
        <taxon>Actinomycetota</taxon>
        <taxon>Actinomycetes</taxon>
        <taxon>Micrococcales</taxon>
        <taxon>Pengzhenrongella</taxon>
    </lineage>
</organism>
<dbReference type="Proteomes" id="UP000293764">
    <property type="component" value="Unassembled WGS sequence"/>
</dbReference>
<accession>A0A4Q5N4J8</accession>
<feature type="compositionally biased region" description="Basic and acidic residues" evidence="1">
    <location>
        <begin position="15"/>
        <end position="24"/>
    </location>
</feature>
<evidence type="ECO:0000256" key="1">
    <source>
        <dbReference type="SAM" id="MobiDB-lite"/>
    </source>
</evidence>
<dbReference type="AlphaFoldDB" id="A0A4Q5N4J8"/>
<keyword evidence="3" id="KW-0540">Nuclease</keyword>
<name>A0A4Q5N4J8_9MICO</name>
<evidence type="ECO:0000313" key="3">
    <source>
        <dbReference type="EMBL" id="RYV52293.1"/>
    </source>
</evidence>
<dbReference type="InterPro" id="IPR003870">
    <property type="entry name" value="DUF222"/>
</dbReference>
<keyword evidence="4" id="KW-1185">Reference proteome</keyword>
<keyword evidence="3" id="KW-0378">Hydrolase</keyword>
<reference evidence="3 4" key="1">
    <citation type="submission" date="2019-01" db="EMBL/GenBank/DDBJ databases">
        <title>Novel species of Cellulomonas.</title>
        <authorList>
            <person name="Liu Q."/>
            <person name="Xin Y.-H."/>
        </authorList>
    </citation>
    <scope>NUCLEOTIDE SEQUENCE [LARGE SCALE GENOMIC DNA]</scope>
    <source>
        <strain evidence="3 4">HLT2-17</strain>
    </source>
</reference>
<proteinExistence type="predicted"/>
<evidence type="ECO:0000313" key="4">
    <source>
        <dbReference type="Proteomes" id="UP000293764"/>
    </source>
</evidence>
<dbReference type="OrthoDB" id="5176970at2"/>